<evidence type="ECO:0000313" key="8">
    <source>
        <dbReference type="EMBL" id="KAJ5392049.1"/>
    </source>
</evidence>
<dbReference type="PANTHER" id="PTHR36091:SF1">
    <property type="entry name" value="ALTERED INHERITANCE OF MITOCHONDRIA PROTEIN 9, MITOCHONDRIAL"/>
    <property type="match status" value="1"/>
</dbReference>
<dbReference type="AlphaFoldDB" id="A0A9W9VZ22"/>
<dbReference type="GO" id="GO:0005739">
    <property type="term" value="C:mitochondrion"/>
    <property type="evidence" value="ECO:0007669"/>
    <property type="project" value="UniProtKB-SubCell"/>
</dbReference>
<sequence length="536" mass="60704">MVCRLFTRSGIAKKLSSLFSTSRKASSSTSPPTDWNSHSEFFNFTGARWVRNEEYEMAMRHVPFDMNELAKLVAQSVGAVKCVHVEKLGEGLYNKPFLFTMEDGSQVVGKVPNLSAGLPHFTTASEVATMDFARNILGTPVPKVLAWSSKANESPVGAEFILMEVAPGIPLSIVWNVMGIEARSKLILSLGKIQNAWASTTFSQYGSLYYASDLDHPRPCLLTKRDGSQVEEPRFAVGPSNSRYQLDDGRINGIQSSNTSGQSVIEKSPAYSKWLNFHSRSWDFTAPRTYTRSRPKKLVALNYYLQLINHLLPTDPSISSSFLWHNDLHDDNIFVNPEKPWEILSVIDWQSTDLRPLFDHVQKPFFLNYDGPALKLRERPKLPENLSEMSPEAQEEAKDLHYLMEICAYYKMVIYRDTRILHHATEFTETKSFEMMLLGQKLAEDGGAIYQWCVKELEEDWPSLSGVQAAGNPSFPFHFYSEEISTIDQDAEDADRGMELMRNLNMSLGDLCPENGLVRHENYDVAKALLRQKKKS</sequence>
<dbReference type="Gene3D" id="3.30.200.20">
    <property type="entry name" value="Phosphorylase Kinase, domain 1"/>
    <property type="match status" value="1"/>
</dbReference>
<comment type="caution">
    <text evidence="8">The sequence shown here is derived from an EMBL/GenBank/DDBJ whole genome shotgun (WGS) entry which is preliminary data.</text>
</comment>
<dbReference type="Pfam" id="PF01636">
    <property type="entry name" value="APH"/>
    <property type="match status" value="1"/>
</dbReference>
<evidence type="ECO:0000313" key="9">
    <source>
        <dbReference type="Proteomes" id="UP001147747"/>
    </source>
</evidence>
<dbReference type="InterPro" id="IPR011009">
    <property type="entry name" value="Kinase-like_dom_sf"/>
</dbReference>
<dbReference type="GeneID" id="81371156"/>
<gene>
    <name evidence="8" type="ORF">N7509_007539</name>
</gene>
<keyword evidence="4" id="KW-0809">Transit peptide</keyword>
<keyword evidence="9" id="KW-1185">Reference proteome</keyword>
<dbReference type="PANTHER" id="PTHR36091">
    <property type="entry name" value="ALTERED INHERITANCE OF MITOCHONDRIA PROTEIN 9, MITOCHONDRIAL"/>
    <property type="match status" value="1"/>
</dbReference>
<evidence type="ECO:0000256" key="5">
    <source>
        <dbReference type="ARBA" id="ARBA00023128"/>
    </source>
</evidence>
<dbReference type="InterPro" id="IPR002575">
    <property type="entry name" value="Aminoglycoside_PTrfase"/>
</dbReference>
<dbReference type="Gene3D" id="3.90.1200.10">
    <property type="match status" value="1"/>
</dbReference>
<dbReference type="RefSeq" id="XP_056487727.1">
    <property type="nucleotide sequence ID" value="XM_056632176.1"/>
</dbReference>
<evidence type="ECO:0000256" key="2">
    <source>
        <dbReference type="ARBA" id="ARBA00005543"/>
    </source>
</evidence>
<reference evidence="8" key="2">
    <citation type="journal article" date="2023" name="IMA Fungus">
        <title>Comparative genomic study of the Penicillium genus elucidates a diverse pangenome and 15 lateral gene transfer events.</title>
        <authorList>
            <person name="Petersen C."/>
            <person name="Sorensen T."/>
            <person name="Nielsen M.R."/>
            <person name="Sondergaard T.E."/>
            <person name="Sorensen J.L."/>
            <person name="Fitzpatrick D.A."/>
            <person name="Frisvad J.C."/>
            <person name="Nielsen K.L."/>
        </authorList>
    </citation>
    <scope>NUCLEOTIDE SEQUENCE</scope>
    <source>
        <strain evidence="8">IBT 29677</strain>
    </source>
</reference>
<reference evidence="8" key="1">
    <citation type="submission" date="2022-12" db="EMBL/GenBank/DDBJ databases">
        <authorList>
            <person name="Petersen C."/>
        </authorList>
    </citation>
    <scope>NUCLEOTIDE SEQUENCE</scope>
    <source>
        <strain evidence="8">IBT 29677</strain>
    </source>
</reference>
<accession>A0A9W9VZ22</accession>
<dbReference type="SUPFAM" id="SSF56112">
    <property type="entry name" value="Protein kinase-like (PK-like)"/>
    <property type="match status" value="1"/>
</dbReference>
<name>A0A9W9VZ22_9EURO</name>
<organism evidence="8 9">
    <name type="scientific">Penicillium cosmopolitanum</name>
    <dbReference type="NCBI Taxonomy" id="1131564"/>
    <lineage>
        <taxon>Eukaryota</taxon>
        <taxon>Fungi</taxon>
        <taxon>Dikarya</taxon>
        <taxon>Ascomycota</taxon>
        <taxon>Pezizomycotina</taxon>
        <taxon>Eurotiomycetes</taxon>
        <taxon>Eurotiomycetidae</taxon>
        <taxon>Eurotiales</taxon>
        <taxon>Aspergillaceae</taxon>
        <taxon>Penicillium</taxon>
    </lineage>
</organism>
<comment type="similarity">
    <text evidence="2">Belongs to the AIM9 family.</text>
</comment>
<dbReference type="EMBL" id="JAPZBU010000008">
    <property type="protein sequence ID" value="KAJ5392049.1"/>
    <property type="molecule type" value="Genomic_DNA"/>
</dbReference>
<evidence type="ECO:0000256" key="6">
    <source>
        <dbReference type="ARBA" id="ARBA00031849"/>
    </source>
</evidence>
<proteinExistence type="inferred from homology"/>
<dbReference type="InterPro" id="IPR051035">
    <property type="entry name" value="Mito_inheritance_9"/>
</dbReference>
<evidence type="ECO:0000256" key="1">
    <source>
        <dbReference type="ARBA" id="ARBA00004173"/>
    </source>
</evidence>
<comment type="subcellular location">
    <subcellularLocation>
        <location evidence="1">Mitochondrion</location>
    </subcellularLocation>
</comment>
<feature type="domain" description="Aminoglycoside phosphotransferase" evidence="7">
    <location>
        <begin position="85"/>
        <end position="355"/>
    </location>
</feature>
<protein>
    <recommendedName>
        <fullName evidence="3">Altered inheritance of mitochondria protein 9, mitochondrial</fullName>
    </recommendedName>
    <alternativeName>
        <fullName evidence="6">Found in mitochondrial proteome protein 29</fullName>
    </alternativeName>
</protein>
<evidence type="ECO:0000259" key="7">
    <source>
        <dbReference type="Pfam" id="PF01636"/>
    </source>
</evidence>
<keyword evidence="5" id="KW-0496">Mitochondrion</keyword>
<evidence type="ECO:0000256" key="4">
    <source>
        <dbReference type="ARBA" id="ARBA00022946"/>
    </source>
</evidence>
<dbReference type="Proteomes" id="UP001147747">
    <property type="component" value="Unassembled WGS sequence"/>
</dbReference>
<dbReference type="OrthoDB" id="2831558at2759"/>
<evidence type="ECO:0000256" key="3">
    <source>
        <dbReference type="ARBA" id="ARBA00016197"/>
    </source>
</evidence>